<organism evidence="1 2">
    <name type="scientific">Parascedosporium putredinis</name>
    <dbReference type="NCBI Taxonomy" id="1442378"/>
    <lineage>
        <taxon>Eukaryota</taxon>
        <taxon>Fungi</taxon>
        <taxon>Dikarya</taxon>
        <taxon>Ascomycota</taxon>
        <taxon>Pezizomycotina</taxon>
        <taxon>Sordariomycetes</taxon>
        <taxon>Hypocreomycetidae</taxon>
        <taxon>Microascales</taxon>
        <taxon>Microascaceae</taxon>
        <taxon>Parascedosporium</taxon>
    </lineage>
</organism>
<evidence type="ECO:0000313" key="1">
    <source>
        <dbReference type="EMBL" id="CAI4214958.1"/>
    </source>
</evidence>
<protein>
    <submittedName>
        <fullName evidence="1">Uncharacterized protein</fullName>
    </submittedName>
</protein>
<gene>
    <name evidence="1" type="ORF">PPNO1_LOCUS4685</name>
</gene>
<comment type="caution">
    <text evidence="1">The sequence shown here is derived from an EMBL/GenBank/DDBJ whole genome shotgun (WGS) entry which is preliminary data.</text>
</comment>
<proteinExistence type="predicted"/>
<dbReference type="OrthoDB" id="4587109at2759"/>
<dbReference type="EMBL" id="CALLCH030000012">
    <property type="protein sequence ID" value="CAI4214958.1"/>
    <property type="molecule type" value="Genomic_DNA"/>
</dbReference>
<dbReference type="AlphaFoldDB" id="A0A9P1MB35"/>
<dbReference type="Proteomes" id="UP000838763">
    <property type="component" value="Unassembled WGS sequence"/>
</dbReference>
<accession>A0A9P1MB35</accession>
<reference evidence="1" key="1">
    <citation type="submission" date="2022-11" db="EMBL/GenBank/DDBJ databases">
        <authorList>
            <person name="Scott C."/>
            <person name="Bruce N."/>
        </authorList>
    </citation>
    <scope>NUCLEOTIDE SEQUENCE</scope>
</reference>
<name>A0A9P1MB35_9PEZI</name>
<keyword evidence="2" id="KW-1185">Reference proteome</keyword>
<evidence type="ECO:0000313" key="2">
    <source>
        <dbReference type="Proteomes" id="UP000838763"/>
    </source>
</evidence>
<sequence>MGLAGVILGGIAIALFVINNYRRCLDVVTDIQLYQATLRTFRRDIYGQERQIELTLGCMGVVFFRGQRLTSIELKNQIRENFPDDYNGLMDIFDRMEYLLAKLVSLLSCTLTTQGTMQVEEGNTISPQHAGVRNRALFTLGVLLTELYLDTTLATLRENHYKTEFLQEFGLLPTEIDDFDLANQQLDRV</sequence>